<evidence type="ECO:0000256" key="1">
    <source>
        <dbReference type="ARBA" id="ARBA00022553"/>
    </source>
</evidence>
<dbReference type="InterPro" id="IPR008854">
    <property type="entry name" value="TPMT"/>
</dbReference>
<keyword evidence="2" id="KW-0489">Methyltransferase</keyword>
<dbReference type="EMBL" id="UINC01022907">
    <property type="protein sequence ID" value="SVA93500.1"/>
    <property type="molecule type" value="Genomic_DNA"/>
</dbReference>
<reference evidence="5" key="1">
    <citation type="submission" date="2018-05" db="EMBL/GenBank/DDBJ databases">
        <authorList>
            <person name="Lanie J.A."/>
            <person name="Ng W.-L."/>
            <person name="Kazmierczak K.M."/>
            <person name="Andrzejewski T.M."/>
            <person name="Davidsen T.M."/>
            <person name="Wayne K.J."/>
            <person name="Tettelin H."/>
            <person name="Glass J.I."/>
            <person name="Rusch D."/>
            <person name="Podicherti R."/>
            <person name="Tsui H.-C.T."/>
            <person name="Winkler M.E."/>
        </authorList>
    </citation>
    <scope>NUCLEOTIDE SEQUENCE</scope>
</reference>
<evidence type="ECO:0000256" key="3">
    <source>
        <dbReference type="ARBA" id="ARBA00022679"/>
    </source>
</evidence>
<dbReference type="CDD" id="cd02440">
    <property type="entry name" value="AdoMet_MTases"/>
    <property type="match status" value="1"/>
</dbReference>
<dbReference type="Pfam" id="PF05724">
    <property type="entry name" value="TPMT"/>
    <property type="match status" value="1"/>
</dbReference>
<keyword evidence="4" id="KW-0949">S-adenosyl-L-methionine</keyword>
<sequence length="197" mass="22058">MQINEDRDWEALYQANDTFWDHGEASPGLVDYLAANTALQPGQALVPGCGRGHDARALARAGWAVTGLDLAPSSVPLAKRLADEKGLAIDYRVGDFLSDEPHQPFDIVFEHTLFCAIPPTRRSDYVQALRGWLKPGGLYLAVNYMITDDNGEPPFSTTTAELDARFGEPFELLRRWTPRSYESREGKELMNEWKMKG</sequence>
<evidence type="ECO:0000313" key="5">
    <source>
        <dbReference type="EMBL" id="SVA93500.1"/>
    </source>
</evidence>
<organism evidence="5">
    <name type="scientific">marine metagenome</name>
    <dbReference type="NCBI Taxonomy" id="408172"/>
    <lineage>
        <taxon>unclassified sequences</taxon>
        <taxon>metagenomes</taxon>
        <taxon>ecological metagenomes</taxon>
    </lineage>
</organism>
<dbReference type="PANTHER" id="PTHR32183">
    <property type="match status" value="1"/>
</dbReference>
<proteinExistence type="predicted"/>
<evidence type="ECO:0000256" key="2">
    <source>
        <dbReference type="ARBA" id="ARBA00022603"/>
    </source>
</evidence>
<dbReference type="InterPro" id="IPR029063">
    <property type="entry name" value="SAM-dependent_MTases_sf"/>
</dbReference>
<dbReference type="PANTHER" id="PTHR32183:SF6">
    <property type="entry name" value="CYSTEINE SULFINATE DESULFINASE_CYSTEINE DESULFURASE AND RELATED ENZYMES"/>
    <property type="match status" value="1"/>
</dbReference>
<dbReference type="PROSITE" id="PS51585">
    <property type="entry name" value="SAM_MT_TPMT"/>
    <property type="match status" value="1"/>
</dbReference>
<evidence type="ECO:0008006" key="6">
    <source>
        <dbReference type="Google" id="ProtNLM"/>
    </source>
</evidence>
<name>A0A381ZW81_9ZZZZ</name>
<keyword evidence="1" id="KW-0597">Phosphoprotein</keyword>
<gene>
    <name evidence="5" type="ORF">METZ01_LOCUS146354</name>
</gene>
<keyword evidence="3" id="KW-0808">Transferase</keyword>
<dbReference type="AlphaFoldDB" id="A0A381ZW81"/>
<protein>
    <recommendedName>
        <fullName evidence="6">Methyltransferase domain-containing protein</fullName>
    </recommendedName>
</protein>
<evidence type="ECO:0000256" key="4">
    <source>
        <dbReference type="ARBA" id="ARBA00022691"/>
    </source>
</evidence>
<dbReference type="GO" id="GO:0032259">
    <property type="term" value="P:methylation"/>
    <property type="evidence" value="ECO:0007669"/>
    <property type="project" value="UniProtKB-KW"/>
</dbReference>
<dbReference type="Gene3D" id="3.40.50.150">
    <property type="entry name" value="Vaccinia Virus protein VP39"/>
    <property type="match status" value="1"/>
</dbReference>
<dbReference type="SUPFAM" id="SSF53335">
    <property type="entry name" value="S-adenosyl-L-methionine-dependent methyltransferases"/>
    <property type="match status" value="1"/>
</dbReference>
<dbReference type="GO" id="GO:0008757">
    <property type="term" value="F:S-adenosylmethionine-dependent methyltransferase activity"/>
    <property type="evidence" value="ECO:0007669"/>
    <property type="project" value="InterPro"/>
</dbReference>
<accession>A0A381ZW81</accession>